<sequence length="432" mass="48114">MSRPSGRPPADTQTGDLFAHAAEKRQRQTNEAAAYRAERRAQERRNGPRYVYDRNRERLKDIEKIIKGRCGGPATTDDAVIFLRAAIPSLWMKWLKIKTETGRRVKDYAATVIDWRDRWTPAVSDDVTMAIAEEVHDRAMRRRKVLKNKHAIAKDLRVTKAEHDAYDLSAQTGAIDYSEEQRLKDRREKNRLYQLAKRERLGAKPREQSKARTEPWAAIGMKRTKFYEQGLHLPGALEAWMAAQSDVRTSSSPPTSPPDQTLRTSSSAVEFVELSHTVTRPSDTSARRVRGPARDGGWWQHAPAGFAPSVINPASVRQGHAVAQGLPEDEVVETASLAEWRHPGVDQDAVLRDLQAYHGGRLTGPLAILVHDALRARGLSKSELARIIGTKPPQVIRALNGTRGFSQSAASNLKRWLGAAAWVGLTSTSPAS</sequence>
<dbReference type="SUPFAM" id="SSF47413">
    <property type="entry name" value="lambda repressor-like DNA-binding domains"/>
    <property type="match status" value="1"/>
</dbReference>
<dbReference type="Proteomes" id="UP001055153">
    <property type="component" value="Unassembled WGS sequence"/>
</dbReference>
<dbReference type="CDD" id="cd00093">
    <property type="entry name" value="HTH_XRE"/>
    <property type="match status" value="1"/>
</dbReference>
<proteinExistence type="predicted"/>
<name>A0ABQ4SNB8_9HYPH</name>
<keyword evidence="3" id="KW-1185">Reference proteome</keyword>
<gene>
    <name evidence="2" type="ORF">GMJLKIPL_5984</name>
</gene>
<feature type="region of interest" description="Disordered" evidence="1">
    <location>
        <begin position="244"/>
        <end position="266"/>
    </location>
</feature>
<dbReference type="EMBL" id="BPQQ01000099">
    <property type="protein sequence ID" value="GJE04024.1"/>
    <property type="molecule type" value="Genomic_DNA"/>
</dbReference>
<dbReference type="InterPro" id="IPR010982">
    <property type="entry name" value="Lambda_DNA-bd_dom_sf"/>
</dbReference>
<evidence type="ECO:0000313" key="3">
    <source>
        <dbReference type="Proteomes" id="UP001055153"/>
    </source>
</evidence>
<organism evidence="2 3">
    <name type="scientific">Methylobacterium isbiliense</name>
    <dbReference type="NCBI Taxonomy" id="315478"/>
    <lineage>
        <taxon>Bacteria</taxon>
        <taxon>Pseudomonadati</taxon>
        <taxon>Pseudomonadota</taxon>
        <taxon>Alphaproteobacteria</taxon>
        <taxon>Hyphomicrobiales</taxon>
        <taxon>Methylobacteriaceae</taxon>
        <taxon>Methylobacterium</taxon>
    </lineage>
</organism>
<evidence type="ECO:0000256" key="1">
    <source>
        <dbReference type="SAM" id="MobiDB-lite"/>
    </source>
</evidence>
<dbReference type="Gene3D" id="1.10.260.40">
    <property type="entry name" value="lambda repressor-like DNA-binding domains"/>
    <property type="match status" value="1"/>
</dbReference>
<reference evidence="2" key="2">
    <citation type="submission" date="2021-08" db="EMBL/GenBank/DDBJ databases">
        <authorList>
            <person name="Tani A."/>
            <person name="Ola A."/>
            <person name="Ogura Y."/>
            <person name="Katsura K."/>
            <person name="Hayashi T."/>
        </authorList>
    </citation>
    <scope>NUCLEOTIDE SEQUENCE</scope>
    <source>
        <strain evidence="2">DSM 17168</strain>
    </source>
</reference>
<protein>
    <recommendedName>
        <fullName evidence="4">HTH cro/C1-type domain-containing protein</fullName>
    </recommendedName>
</protein>
<dbReference type="RefSeq" id="WP_238241396.1">
    <property type="nucleotide sequence ID" value="NZ_BPQQ01000099.1"/>
</dbReference>
<feature type="compositionally biased region" description="Basic and acidic residues" evidence="1">
    <location>
        <begin position="36"/>
        <end position="50"/>
    </location>
</feature>
<evidence type="ECO:0000313" key="2">
    <source>
        <dbReference type="EMBL" id="GJE04024.1"/>
    </source>
</evidence>
<reference evidence="2" key="1">
    <citation type="journal article" date="2021" name="Front. Microbiol.">
        <title>Comprehensive Comparative Genomics and Phenotyping of Methylobacterium Species.</title>
        <authorList>
            <person name="Alessa O."/>
            <person name="Ogura Y."/>
            <person name="Fujitani Y."/>
            <person name="Takami H."/>
            <person name="Hayashi T."/>
            <person name="Sahin N."/>
            <person name="Tani A."/>
        </authorList>
    </citation>
    <scope>NUCLEOTIDE SEQUENCE</scope>
    <source>
        <strain evidence="2">DSM 17168</strain>
    </source>
</reference>
<feature type="region of interest" description="Disordered" evidence="1">
    <location>
        <begin position="1"/>
        <end position="50"/>
    </location>
</feature>
<dbReference type="InterPro" id="IPR001387">
    <property type="entry name" value="Cro/C1-type_HTH"/>
</dbReference>
<comment type="caution">
    <text evidence="2">The sequence shown here is derived from an EMBL/GenBank/DDBJ whole genome shotgun (WGS) entry which is preliminary data.</text>
</comment>
<accession>A0ABQ4SNB8</accession>
<evidence type="ECO:0008006" key="4">
    <source>
        <dbReference type="Google" id="ProtNLM"/>
    </source>
</evidence>